<feature type="domain" description="N-acetyltransferase" evidence="3">
    <location>
        <begin position="8"/>
        <end position="146"/>
    </location>
</feature>
<dbReference type="RefSeq" id="WP_267785139.1">
    <property type="nucleotide sequence ID" value="NZ_JAPNMI010000001.1"/>
</dbReference>
<evidence type="ECO:0000256" key="2">
    <source>
        <dbReference type="ARBA" id="ARBA00023315"/>
    </source>
</evidence>
<accession>A0A9Q4CM99</accession>
<dbReference type="Proteomes" id="UP001076655">
    <property type="component" value="Unassembled WGS sequence"/>
</dbReference>
<dbReference type="Gene3D" id="3.40.630.30">
    <property type="match status" value="1"/>
</dbReference>
<dbReference type="CDD" id="cd04301">
    <property type="entry name" value="NAT_SF"/>
    <property type="match status" value="1"/>
</dbReference>
<name>A0A9Q4CM99_MORMO</name>
<gene>
    <name evidence="4" type="ORF">N0392_01860</name>
</gene>
<organism evidence="4 5">
    <name type="scientific">Morganella morganii</name>
    <name type="common">Proteus morganii</name>
    <dbReference type="NCBI Taxonomy" id="582"/>
    <lineage>
        <taxon>Bacteria</taxon>
        <taxon>Pseudomonadati</taxon>
        <taxon>Pseudomonadota</taxon>
        <taxon>Gammaproteobacteria</taxon>
        <taxon>Enterobacterales</taxon>
        <taxon>Morganellaceae</taxon>
        <taxon>Morganella</taxon>
    </lineage>
</organism>
<reference evidence="4" key="1">
    <citation type="submission" date="2022-08" db="EMBL/GenBank/DDBJ databases">
        <authorList>
            <person name="Dale J.L."/>
        </authorList>
    </citation>
    <scope>NUCLEOTIDE SEQUENCE</scope>
    <source>
        <strain evidence="4">2022EL-00758</strain>
    </source>
</reference>
<dbReference type="Pfam" id="PF00583">
    <property type="entry name" value="Acetyltransf_1"/>
    <property type="match status" value="1"/>
</dbReference>
<dbReference type="InterPro" id="IPR050832">
    <property type="entry name" value="Bact_Acetyltransf"/>
</dbReference>
<evidence type="ECO:0000259" key="3">
    <source>
        <dbReference type="PROSITE" id="PS51186"/>
    </source>
</evidence>
<evidence type="ECO:0000256" key="1">
    <source>
        <dbReference type="ARBA" id="ARBA00022679"/>
    </source>
</evidence>
<dbReference type="PANTHER" id="PTHR43877:SF2">
    <property type="entry name" value="AMINOALKYLPHOSPHONATE N-ACETYLTRANSFERASE-RELATED"/>
    <property type="match status" value="1"/>
</dbReference>
<proteinExistence type="predicted"/>
<dbReference type="GO" id="GO:0016747">
    <property type="term" value="F:acyltransferase activity, transferring groups other than amino-acyl groups"/>
    <property type="evidence" value="ECO:0007669"/>
    <property type="project" value="InterPro"/>
</dbReference>
<dbReference type="InterPro" id="IPR016181">
    <property type="entry name" value="Acyl_CoA_acyltransferase"/>
</dbReference>
<dbReference type="PANTHER" id="PTHR43877">
    <property type="entry name" value="AMINOALKYLPHOSPHONATE N-ACETYLTRANSFERASE-RELATED-RELATED"/>
    <property type="match status" value="1"/>
</dbReference>
<evidence type="ECO:0000313" key="5">
    <source>
        <dbReference type="Proteomes" id="UP001076655"/>
    </source>
</evidence>
<keyword evidence="2" id="KW-0012">Acyltransferase</keyword>
<protein>
    <submittedName>
        <fullName evidence="4">GNAT family N-acetyltransferase</fullName>
    </submittedName>
</protein>
<comment type="caution">
    <text evidence="4">The sequence shown here is derived from an EMBL/GenBank/DDBJ whole genome shotgun (WGS) entry which is preliminary data.</text>
</comment>
<dbReference type="EMBL" id="JAPNMI010000001">
    <property type="protein sequence ID" value="MCY0788436.1"/>
    <property type="molecule type" value="Genomic_DNA"/>
</dbReference>
<dbReference type="PROSITE" id="PS51186">
    <property type="entry name" value="GNAT"/>
    <property type="match status" value="1"/>
</dbReference>
<dbReference type="InterPro" id="IPR000182">
    <property type="entry name" value="GNAT_dom"/>
</dbReference>
<sequence length="150" mass="16606">MTHNRTAGVIAPATEQDLAQLIALDTIAAQEPQRREAIGGWIEQNVCFVTRHEGKIAGYGVLHYHFFGCGFIELLMVAPALRGQGIGSSLLAALQQQCRTEKLFTSVNASNTGMQALLLRQGFVLSGQVDNLDDDDPELFYFRRLNRENK</sequence>
<dbReference type="SUPFAM" id="SSF55729">
    <property type="entry name" value="Acyl-CoA N-acyltransferases (Nat)"/>
    <property type="match status" value="1"/>
</dbReference>
<evidence type="ECO:0000313" key="4">
    <source>
        <dbReference type="EMBL" id="MCY0788436.1"/>
    </source>
</evidence>
<dbReference type="AlphaFoldDB" id="A0A9Q4CM99"/>
<keyword evidence="1" id="KW-0808">Transferase</keyword>